<dbReference type="FunFam" id="1.20.140.10:FF:000004">
    <property type="entry name" value="Acyl-CoA dehydrogenase FadE25"/>
    <property type="match status" value="1"/>
</dbReference>
<reference evidence="15 18" key="3">
    <citation type="submission" date="2018-07" db="EMBL/GenBank/DDBJ databases">
        <authorList>
            <consortium name="Pathogen Informatics"/>
        </authorList>
    </citation>
    <scope>NUCLEOTIDE SEQUENCE [LARGE SCALE GENOMIC DNA]</scope>
    <source>
        <strain evidence="15 18">4300STDY6470422</strain>
        <strain evidence="16 19">EuSCAPE_UK014</strain>
    </source>
</reference>
<dbReference type="InterPro" id="IPR037069">
    <property type="entry name" value="AcylCoA_DH/ox_N_sf"/>
</dbReference>
<evidence type="ECO:0000256" key="4">
    <source>
        <dbReference type="ARBA" id="ARBA00022827"/>
    </source>
</evidence>
<feature type="domain" description="Acyl-CoA dehydrogenase/oxidase N-terminal" evidence="12">
    <location>
        <begin position="3"/>
        <end position="114"/>
    </location>
</feature>
<dbReference type="SMR" id="A0A1C1IWF7"/>
<organism evidence="15 18">
    <name type="scientific">Klebsiella pneumoniae</name>
    <dbReference type="NCBI Taxonomy" id="573"/>
    <lineage>
        <taxon>Bacteria</taxon>
        <taxon>Pseudomonadati</taxon>
        <taxon>Pseudomonadota</taxon>
        <taxon>Gammaproteobacteria</taxon>
        <taxon>Enterobacterales</taxon>
        <taxon>Enterobacteriaceae</taxon>
        <taxon>Klebsiella/Raoultella group</taxon>
        <taxon>Klebsiella</taxon>
        <taxon>Klebsiella pneumoniae complex</taxon>
    </lineage>
</organism>
<evidence type="ECO:0000313" key="19">
    <source>
        <dbReference type="Proteomes" id="UP000259364"/>
    </source>
</evidence>
<keyword evidence="4 9" id="KW-0274">FAD</keyword>
<evidence type="ECO:0000256" key="8">
    <source>
        <dbReference type="ARBA" id="ARBA00075603"/>
    </source>
</evidence>
<dbReference type="EC" id="3.13.1.4" evidence="6"/>
<dbReference type="Proteomes" id="UP000252603">
    <property type="component" value="Unassembled WGS sequence"/>
</dbReference>
<evidence type="ECO:0000256" key="6">
    <source>
        <dbReference type="ARBA" id="ARBA00066461"/>
    </source>
</evidence>
<evidence type="ECO:0000313" key="16">
    <source>
        <dbReference type="EMBL" id="SWF75911.1"/>
    </source>
</evidence>
<dbReference type="Proteomes" id="UP000196447">
    <property type="component" value="Unassembled WGS sequence"/>
</dbReference>
<proteinExistence type="inferred from homology"/>
<dbReference type="EMBL" id="UFEU01000018">
    <property type="protein sequence ID" value="SSK56270.1"/>
    <property type="molecule type" value="Genomic_DNA"/>
</dbReference>
<keyword evidence="3 9" id="KW-0285">Flavoprotein</keyword>
<name>A0A1C1IWF7_KLEPN</name>
<evidence type="ECO:0000259" key="12">
    <source>
        <dbReference type="Pfam" id="PF02771"/>
    </source>
</evidence>
<dbReference type="InterPro" id="IPR013786">
    <property type="entry name" value="AcylCoA_DH/ox_N"/>
</dbReference>
<dbReference type="Proteomes" id="UP000259364">
    <property type="component" value="Unassembled WGS sequence"/>
</dbReference>
<evidence type="ECO:0000313" key="14">
    <source>
        <dbReference type="EMBL" id="RBZ17609.1"/>
    </source>
</evidence>
<dbReference type="Pfam" id="PF00441">
    <property type="entry name" value="Acyl-CoA_dh_1"/>
    <property type="match status" value="1"/>
</dbReference>
<accession>A0A0J2GRE8</accession>
<dbReference type="GO" id="GO:0003995">
    <property type="term" value="F:acyl-CoA dehydrogenase activity"/>
    <property type="evidence" value="ECO:0007669"/>
    <property type="project" value="TreeGrafter"/>
</dbReference>
<evidence type="ECO:0000313" key="18">
    <source>
        <dbReference type="Proteomes" id="UP000252603"/>
    </source>
</evidence>
<dbReference type="InterPro" id="IPR009075">
    <property type="entry name" value="AcylCo_DH/oxidase_C"/>
</dbReference>
<dbReference type="RefSeq" id="WP_000337350.1">
    <property type="nucleotide sequence ID" value="NZ_AP019665.1"/>
</dbReference>
<comment type="catalytic activity">
    <reaction evidence="5">
        <text>3-sulfinopropanoyl-CoA + H2O = propanoyl-CoA + sulfite + H(+)</text>
        <dbReference type="Rhea" id="RHEA:41624"/>
        <dbReference type="ChEBI" id="CHEBI:15377"/>
        <dbReference type="ChEBI" id="CHEBI:15378"/>
        <dbReference type="ChEBI" id="CHEBI:17359"/>
        <dbReference type="ChEBI" id="CHEBI:57392"/>
        <dbReference type="ChEBI" id="CHEBI:78349"/>
        <dbReference type="EC" id="3.13.1.4"/>
    </reaction>
    <physiologicalReaction direction="left-to-right" evidence="5">
        <dbReference type="Rhea" id="RHEA:41625"/>
    </physiologicalReaction>
</comment>
<evidence type="ECO:0000313" key="17">
    <source>
        <dbReference type="Proteomes" id="UP000196447"/>
    </source>
</evidence>
<keyword evidence="9 15" id="KW-0560">Oxidoreductase</keyword>
<reference evidence="14" key="4">
    <citation type="submission" date="2018-08" db="EMBL/GenBank/DDBJ databases">
        <title>Klebsiella pneumoniae genome sequencing and assembly.</title>
        <authorList>
            <person name="Martins R.C.R."/>
            <person name="Perdigao-Neto L.V."/>
            <person name="Costa S.F."/>
            <person name="Levin A.S.S."/>
        </authorList>
    </citation>
    <scope>NUCLEOTIDE SEQUENCE</scope>
    <source>
        <strain evidence="14">BC_5001</strain>
    </source>
</reference>
<evidence type="ECO:0000256" key="5">
    <source>
        <dbReference type="ARBA" id="ARBA00052938"/>
    </source>
</evidence>
<evidence type="ECO:0000256" key="9">
    <source>
        <dbReference type="RuleBase" id="RU362125"/>
    </source>
</evidence>
<evidence type="ECO:0000256" key="1">
    <source>
        <dbReference type="ARBA" id="ARBA00001974"/>
    </source>
</evidence>
<evidence type="ECO:0000259" key="11">
    <source>
        <dbReference type="Pfam" id="PF02770"/>
    </source>
</evidence>
<dbReference type="Pfam" id="PF02771">
    <property type="entry name" value="Acyl-CoA_dh_N"/>
    <property type="match status" value="1"/>
</dbReference>
<dbReference type="Gene3D" id="2.40.110.10">
    <property type="entry name" value="Butyryl-CoA Dehydrogenase, subunit A, domain 2"/>
    <property type="match status" value="1"/>
</dbReference>
<dbReference type="AlphaFoldDB" id="A0A1C1IWF7"/>
<comment type="similarity">
    <text evidence="2 9">Belongs to the acyl-CoA dehydrogenase family.</text>
</comment>
<dbReference type="Gene3D" id="1.20.140.10">
    <property type="entry name" value="Butyryl-CoA Dehydrogenase, subunit A, domain 3"/>
    <property type="match status" value="1"/>
</dbReference>
<feature type="domain" description="Acyl-CoA oxidase/dehydrogenase middle" evidence="11">
    <location>
        <begin position="118"/>
        <end position="208"/>
    </location>
</feature>
<dbReference type="Gene3D" id="1.10.540.10">
    <property type="entry name" value="Acyl-CoA dehydrogenase/oxidase, N-terminal domain"/>
    <property type="match status" value="1"/>
</dbReference>
<dbReference type="SUPFAM" id="SSF56645">
    <property type="entry name" value="Acyl-CoA dehydrogenase NM domain-like"/>
    <property type="match status" value="1"/>
</dbReference>
<dbReference type="GeneID" id="45135055"/>
<dbReference type="InterPro" id="IPR046373">
    <property type="entry name" value="Acyl-CoA_Oxase/DH_mid-dom_sf"/>
</dbReference>
<evidence type="ECO:0000259" key="10">
    <source>
        <dbReference type="Pfam" id="PF00441"/>
    </source>
</evidence>
<gene>
    <name evidence="13" type="ORF">B5L96_10135</name>
    <name evidence="14" type="ORF">DM078_24760</name>
    <name evidence="16" type="ORF">SAMEA3720909_04379</name>
    <name evidence="15" type="ORF">SAMEA4364603_04699</name>
</gene>
<reference evidence="13 17" key="1">
    <citation type="submission" date="2017-03" db="EMBL/GenBank/DDBJ databases">
        <authorList>
            <person name="Fouts D."/>
            <person name="Stalin M.J."/>
            <person name="Chen L."/>
            <person name="Wright M."/>
            <person name="Sutton G."/>
            <person name="Nguyen K."/>
            <person name="Vanduin D."/>
            <person name="Rojas L."/>
            <person name="Hujer A."/>
            <person name="Hujer K."/>
            <person name="Bonomo R."/>
            <person name="Kreiswirth B."/>
            <person name="Adams M."/>
        </authorList>
    </citation>
    <scope>NUCLEOTIDE SEQUENCE [LARGE SCALE GENOMIC DNA]</scope>
    <source>
        <strain evidence="13 17">39383</strain>
    </source>
</reference>
<dbReference type="SUPFAM" id="SSF47203">
    <property type="entry name" value="Acyl-CoA dehydrogenase C-terminal domain-like"/>
    <property type="match status" value="1"/>
</dbReference>
<dbReference type="EMBL" id="NDBK01000050">
    <property type="protein sequence ID" value="OVF73255.1"/>
    <property type="molecule type" value="Genomic_DNA"/>
</dbReference>
<dbReference type="InterPro" id="IPR006091">
    <property type="entry name" value="Acyl-CoA_Oxase/DH_mid-dom"/>
</dbReference>
<feature type="domain" description="Acyl-CoA dehydrogenase/oxidase C-terminal" evidence="10">
    <location>
        <begin position="222"/>
        <end position="370"/>
    </location>
</feature>
<dbReference type="Pfam" id="PF02770">
    <property type="entry name" value="Acyl-CoA_dh_M"/>
    <property type="match status" value="1"/>
</dbReference>
<accession>A0A1C1IWF7</accession>
<sequence length="376" mass="41194">MCTENYELAQQEAVLFAKQHLALAAQNIERQQFIVPDIISCVAQAGYLGASIPQKYGGRGYDSYQLCALHEVMAGVHGSLENLITVTGMVSTLLQRVGSAAQKAHYLPKLATGELIGAIALTEPNIGSDLVNVETELQQDGDGWRLNGKKKWITLGQIADFFIVLIHCGNQLATVLIDRNTDGFTITPLNDMLGLRGNMLAELHFNDCRLKEDALLGPLTPGVPLAVNFALNEGRFTTACGSLGLCRAAVDVAARYIRQRKQFKRRLFSHGIVQHLFATMLTQTRSAQLMCFSAAEYRETLHPAMINQILMAKYVASKAAVDVAGKAVQLLGANGCHADYAVERYYRDAKIMEIIEGTSQIHEIQIAMNYMMGSEA</sequence>
<protein>
    <recommendedName>
        <fullName evidence="7">3-sulfinopropanoyl-CoA desulfinase</fullName>
        <ecNumber evidence="6">3.13.1.4</ecNumber>
    </recommendedName>
    <alternativeName>
        <fullName evidence="8">3-sulfinopropionyl coenzyme A desulfinase</fullName>
    </alternativeName>
</protein>
<reference evidence="14" key="2">
    <citation type="submission" date="2018-07" db="EMBL/GenBank/DDBJ databases">
        <authorList>
            <person name="Martins R.C."/>
            <person name="Perdigao-Neto L.V."/>
            <person name="Costa S.F."/>
            <person name="Levin A.S.S."/>
        </authorList>
    </citation>
    <scope>NUCLEOTIDE SEQUENCE</scope>
    <source>
        <strain evidence="14">BC_5001</strain>
    </source>
</reference>
<comment type="cofactor">
    <cofactor evidence="1 9">
        <name>FAD</name>
        <dbReference type="ChEBI" id="CHEBI:57692"/>
    </cofactor>
</comment>
<dbReference type="PANTHER" id="PTHR43884:SF12">
    <property type="entry name" value="ISOVALERYL-COA DEHYDROGENASE, MITOCHONDRIAL-RELATED"/>
    <property type="match status" value="1"/>
</dbReference>
<evidence type="ECO:0000313" key="15">
    <source>
        <dbReference type="EMBL" id="SSK56270.1"/>
    </source>
</evidence>
<evidence type="ECO:0000256" key="7">
    <source>
        <dbReference type="ARBA" id="ARBA00068311"/>
    </source>
</evidence>
<dbReference type="EMBL" id="QOHW01000029">
    <property type="protein sequence ID" value="RBZ17609.1"/>
    <property type="molecule type" value="Genomic_DNA"/>
</dbReference>
<dbReference type="EMBL" id="UJHH01000024">
    <property type="protein sequence ID" value="SWF75911.1"/>
    <property type="molecule type" value="Genomic_DNA"/>
</dbReference>
<evidence type="ECO:0000256" key="3">
    <source>
        <dbReference type="ARBA" id="ARBA00022630"/>
    </source>
</evidence>
<dbReference type="GO" id="GO:0050660">
    <property type="term" value="F:flavin adenine dinucleotide binding"/>
    <property type="evidence" value="ECO:0007669"/>
    <property type="project" value="InterPro"/>
</dbReference>
<evidence type="ECO:0000256" key="2">
    <source>
        <dbReference type="ARBA" id="ARBA00009347"/>
    </source>
</evidence>
<dbReference type="InterPro" id="IPR036250">
    <property type="entry name" value="AcylCo_DH-like_C"/>
</dbReference>
<dbReference type="PIRSF" id="PIRSF016578">
    <property type="entry name" value="HsaA"/>
    <property type="match status" value="1"/>
</dbReference>
<dbReference type="InterPro" id="IPR009100">
    <property type="entry name" value="AcylCoA_DH/oxidase_NM_dom_sf"/>
</dbReference>
<evidence type="ECO:0000313" key="13">
    <source>
        <dbReference type="EMBL" id="OVF73255.1"/>
    </source>
</evidence>
<dbReference type="PANTHER" id="PTHR43884">
    <property type="entry name" value="ACYL-COA DEHYDROGENASE"/>
    <property type="match status" value="1"/>
</dbReference>
<dbReference type="Proteomes" id="UP000253559">
    <property type="component" value="Unassembled WGS sequence"/>
</dbReference>